<evidence type="ECO:0000256" key="1">
    <source>
        <dbReference type="ARBA" id="ARBA00004651"/>
    </source>
</evidence>
<dbReference type="OrthoDB" id="7348988at2"/>
<evidence type="ECO:0000256" key="5">
    <source>
        <dbReference type="ARBA" id="ARBA00023136"/>
    </source>
</evidence>
<evidence type="ECO:0000256" key="3">
    <source>
        <dbReference type="ARBA" id="ARBA00022692"/>
    </source>
</evidence>
<dbReference type="NCBIfam" id="TIGR03476">
    <property type="entry name" value="HpnL"/>
    <property type="match status" value="1"/>
</dbReference>
<dbReference type="AlphaFoldDB" id="A0A212QXF3"/>
<feature type="transmembrane region" description="Helical" evidence="6">
    <location>
        <begin position="274"/>
        <end position="294"/>
    </location>
</feature>
<feature type="transmembrane region" description="Helical" evidence="6">
    <location>
        <begin position="146"/>
        <end position="167"/>
    </location>
</feature>
<keyword evidence="5 6" id="KW-0472">Membrane</keyword>
<comment type="subcellular location">
    <subcellularLocation>
        <location evidence="1">Cell membrane</location>
        <topology evidence="1">Multi-pass membrane protein</topology>
    </subcellularLocation>
</comment>
<evidence type="ECO:0000313" key="7">
    <source>
        <dbReference type="EMBL" id="SNB64236.1"/>
    </source>
</evidence>
<dbReference type="GO" id="GO:0005886">
    <property type="term" value="C:plasma membrane"/>
    <property type="evidence" value="ECO:0007669"/>
    <property type="project" value="UniProtKB-SubCell"/>
</dbReference>
<protein>
    <submittedName>
        <fullName evidence="7">Putative membrane protein</fullName>
    </submittedName>
</protein>
<keyword evidence="4 6" id="KW-1133">Transmembrane helix</keyword>
<feature type="transmembrane region" description="Helical" evidence="6">
    <location>
        <begin position="215"/>
        <end position="234"/>
    </location>
</feature>
<keyword evidence="8" id="KW-1185">Reference proteome</keyword>
<dbReference type="Proteomes" id="UP000198418">
    <property type="component" value="Unassembled WGS sequence"/>
</dbReference>
<reference evidence="8" key="1">
    <citation type="submission" date="2017-06" db="EMBL/GenBank/DDBJ databases">
        <authorList>
            <person name="Varghese N."/>
            <person name="Submissions S."/>
        </authorList>
    </citation>
    <scope>NUCLEOTIDE SEQUENCE [LARGE SCALE GENOMIC DNA]</scope>
    <source>
        <strain evidence="8">DSM 137</strain>
    </source>
</reference>
<evidence type="ECO:0000256" key="6">
    <source>
        <dbReference type="SAM" id="Phobius"/>
    </source>
</evidence>
<dbReference type="PANTHER" id="PTHR39087">
    <property type="entry name" value="UPF0104 MEMBRANE PROTEIN MJ1595"/>
    <property type="match status" value="1"/>
</dbReference>
<feature type="transmembrane region" description="Helical" evidence="6">
    <location>
        <begin position="109"/>
        <end position="140"/>
    </location>
</feature>
<keyword evidence="2" id="KW-1003">Cell membrane</keyword>
<proteinExistence type="predicted"/>
<dbReference type="InterPro" id="IPR022791">
    <property type="entry name" value="L-PG_synthase/AglD"/>
</dbReference>
<evidence type="ECO:0000313" key="8">
    <source>
        <dbReference type="Proteomes" id="UP000198418"/>
    </source>
</evidence>
<dbReference type="RefSeq" id="WP_088519561.1">
    <property type="nucleotide sequence ID" value="NZ_FYDG01000002.1"/>
</dbReference>
<keyword evidence="3 6" id="KW-0812">Transmembrane</keyword>
<evidence type="ECO:0000256" key="4">
    <source>
        <dbReference type="ARBA" id="ARBA00022989"/>
    </source>
</evidence>
<dbReference type="EMBL" id="FYDG01000002">
    <property type="protein sequence ID" value="SNB64236.1"/>
    <property type="molecule type" value="Genomic_DNA"/>
</dbReference>
<dbReference type="PANTHER" id="PTHR39087:SF2">
    <property type="entry name" value="UPF0104 MEMBRANE PROTEIN MJ1595"/>
    <property type="match status" value="1"/>
</dbReference>
<sequence length="335" mass="35593">MKKAAAFGLFLGLLLFAALTFYEGAGDVAHAFAQIGLFGALTIAALRFVQTFGAGFAWRFLIPKPRPAPWIFCQLRWVRESINNLLPVAAVGGDVFGARLLKKRRVEGGLAGASVIVDLLAQTATQAAFTVIGVILLFYAGVEADLTLAAVVGATVMVPAIAGFWLAPRLLSMPALDRLAEKIESQTGWPSVVGLPALRAGLDVILRHRSGLARALAIHMTIWFIGALEIYFALHLLGDPRSFATAVTIESLGHAVKAAGFLIPGAWGVQEGGFIALCAAFGIASPNAIALSLIKRIPDLLCGAPGLLLWRRLEGESLSALFSREKRAEEEARSV</sequence>
<evidence type="ECO:0000256" key="2">
    <source>
        <dbReference type="ARBA" id="ARBA00022475"/>
    </source>
</evidence>
<dbReference type="Pfam" id="PF03706">
    <property type="entry name" value="LPG_synthase_TM"/>
    <property type="match status" value="1"/>
</dbReference>
<organism evidence="7 8">
    <name type="scientific">Rhodoblastus acidophilus</name>
    <name type="common">Rhodopseudomonas acidophila</name>
    <dbReference type="NCBI Taxonomy" id="1074"/>
    <lineage>
        <taxon>Bacteria</taxon>
        <taxon>Pseudomonadati</taxon>
        <taxon>Pseudomonadota</taxon>
        <taxon>Alphaproteobacteria</taxon>
        <taxon>Hyphomicrobiales</taxon>
        <taxon>Rhodoblastaceae</taxon>
        <taxon>Rhodoblastus</taxon>
    </lineage>
</organism>
<gene>
    <name evidence="7" type="ORF">SAMN06265338_1029</name>
</gene>
<name>A0A212QXF3_RHOAC</name>
<accession>A0A212QXF3</accession>